<dbReference type="EMBL" id="JARIHO010000072">
    <property type="protein sequence ID" value="KAJ7312473.1"/>
    <property type="molecule type" value="Genomic_DNA"/>
</dbReference>
<dbReference type="Gene3D" id="3.40.50.720">
    <property type="entry name" value="NAD(P)-binding Rossmann-like Domain"/>
    <property type="match status" value="2"/>
</dbReference>
<proteinExistence type="predicted"/>
<reference evidence="2" key="1">
    <citation type="submission" date="2023-03" db="EMBL/GenBank/DDBJ databases">
        <title>Massive genome expansion in bonnet fungi (Mycena s.s.) driven by repeated elements and novel gene families across ecological guilds.</title>
        <authorList>
            <consortium name="Lawrence Berkeley National Laboratory"/>
            <person name="Harder C.B."/>
            <person name="Miyauchi S."/>
            <person name="Viragh M."/>
            <person name="Kuo A."/>
            <person name="Thoen E."/>
            <person name="Andreopoulos B."/>
            <person name="Lu D."/>
            <person name="Skrede I."/>
            <person name="Drula E."/>
            <person name="Henrissat B."/>
            <person name="Morin E."/>
            <person name="Kohler A."/>
            <person name="Barry K."/>
            <person name="LaButti K."/>
            <person name="Morin E."/>
            <person name="Salamov A."/>
            <person name="Lipzen A."/>
            <person name="Mereny Z."/>
            <person name="Hegedus B."/>
            <person name="Baldrian P."/>
            <person name="Stursova M."/>
            <person name="Weitz H."/>
            <person name="Taylor A."/>
            <person name="Grigoriev I.V."/>
            <person name="Nagy L.G."/>
            <person name="Martin F."/>
            <person name="Kauserud H."/>
        </authorList>
    </citation>
    <scope>NUCLEOTIDE SEQUENCE</scope>
    <source>
        <strain evidence="2">CBHHK002</strain>
    </source>
</reference>
<protein>
    <recommendedName>
        <fullName evidence="1">Alcohol dehydrogenase-like C-terminal domain-containing protein</fullName>
    </recommendedName>
</protein>
<dbReference type="Gene3D" id="3.90.180.10">
    <property type="entry name" value="Medium-chain alcohol dehydrogenases, catalytic domain"/>
    <property type="match status" value="1"/>
</dbReference>
<dbReference type="InterPro" id="IPR045010">
    <property type="entry name" value="MDR_fam"/>
</dbReference>
<sequence>MLSAGGRRRVGFDYDGGPARRFDGRGDLIGSFGVVHVVYSDLGTLCAHVFGDCSANRTRRASNNSDFPARFRSVDRQERQRLSGSPCSEIFQFALTFITTGAGPVGSMVIQIVRQDDLKVIASAGSEEKVKFVKEIGADVAFNYKTTDVREVLAKEGPIDIYWDNVGGDTLDAAMEFAAKHFRFIRQPGLILGKCMHFHGFLLAVLRPKHTAAFRAEVVPKVVSGEYKFTADISRGLDKVGDVLLVIQKGTNTGKAVVRVAEE</sequence>
<dbReference type="AlphaFoldDB" id="A0AAD6Z9X9"/>
<evidence type="ECO:0000313" key="2">
    <source>
        <dbReference type="EMBL" id="KAJ7312473.1"/>
    </source>
</evidence>
<dbReference type="GO" id="GO:0016628">
    <property type="term" value="F:oxidoreductase activity, acting on the CH-CH group of donors, NAD or NADP as acceptor"/>
    <property type="evidence" value="ECO:0007669"/>
    <property type="project" value="InterPro"/>
</dbReference>
<evidence type="ECO:0000313" key="3">
    <source>
        <dbReference type="Proteomes" id="UP001218218"/>
    </source>
</evidence>
<dbReference type="InterPro" id="IPR036291">
    <property type="entry name" value="NAD(P)-bd_dom_sf"/>
</dbReference>
<keyword evidence="3" id="KW-1185">Reference proteome</keyword>
<organism evidence="2 3">
    <name type="scientific">Mycena albidolilacea</name>
    <dbReference type="NCBI Taxonomy" id="1033008"/>
    <lineage>
        <taxon>Eukaryota</taxon>
        <taxon>Fungi</taxon>
        <taxon>Dikarya</taxon>
        <taxon>Basidiomycota</taxon>
        <taxon>Agaricomycotina</taxon>
        <taxon>Agaricomycetes</taxon>
        <taxon>Agaricomycetidae</taxon>
        <taxon>Agaricales</taxon>
        <taxon>Marasmiineae</taxon>
        <taxon>Mycenaceae</taxon>
        <taxon>Mycena</taxon>
    </lineage>
</organism>
<evidence type="ECO:0000259" key="1">
    <source>
        <dbReference type="Pfam" id="PF00107"/>
    </source>
</evidence>
<dbReference type="PANTHER" id="PTHR43205:SF7">
    <property type="entry name" value="PROSTAGLANDIN REDUCTASE 1"/>
    <property type="match status" value="1"/>
</dbReference>
<dbReference type="Proteomes" id="UP001218218">
    <property type="component" value="Unassembled WGS sequence"/>
</dbReference>
<gene>
    <name evidence="2" type="ORF">DFH08DRAFT_791428</name>
</gene>
<dbReference type="SUPFAM" id="SSF51735">
    <property type="entry name" value="NAD(P)-binding Rossmann-fold domains"/>
    <property type="match status" value="1"/>
</dbReference>
<accession>A0AAD6Z9X9</accession>
<dbReference type="Pfam" id="PF00107">
    <property type="entry name" value="ADH_zinc_N"/>
    <property type="match status" value="1"/>
</dbReference>
<comment type="caution">
    <text evidence="2">The sequence shown here is derived from an EMBL/GenBank/DDBJ whole genome shotgun (WGS) entry which is preliminary data.</text>
</comment>
<name>A0AAD6Z9X9_9AGAR</name>
<dbReference type="InterPro" id="IPR013149">
    <property type="entry name" value="ADH-like_C"/>
</dbReference>
<feature type="domain" description="Alcohol dehydrogenase-like C-terminal" evidence="1">
    <location>
        <begin position="104"/>
        <end position="181"/>
    </location>
</feature>
<dbReference type="PANTHER" id="PTHR43205">
    <property type="entry name" value="PROSTAGLANDIN REDUCTASE"/>
    <property type="match status" value="1"/>
</dbReference>